<name>A0A816VEW5_BRANA</name>
<feature type="region of interest" description="Disordered" evidence="1">
    <location>
        <begin position="39"/>
        <end position="118"/>
    </location>
</feature>
<evidence type="ECO:0000256" key="1">
    <source>
        <dbReference type="SAM" id="MobiDB-lite"/>
    </source>
</evidence>
<protein>
    <submittedName>
        <fullName evidence="2">(rape) hypothetical protein</fullName>
    </submittedName>
</protein>
<proteinExistence type="predicted"/>
<feature type="compositionally biased region" description="Polar residues" evidence="1">
    <location>
        <begin position="39"/>
        <end position="68"/>
    </location>
</feature>
<accession>A0A816VEW5</accession>
<gene>
    <name evidence="2" type="ORF">DARMORV10_A03P04830.1</name>
</gene>
<reference evidence="2" key="1">
    <citation type="submission" date="2021-01" db="EMBL/GenBank/DDBJ databases">
        <authorList>
            <consortium name="Genoscope - CEA"/>
            <person name="William W."/>
        </authorList>
    </citation>
    <scope>NUCLEOTIDE SEQUENCE</scope>
</reference>
<dbReference type="AlphaFoldDB" id="A0A816VEW5"/>
<dbReference type="Proteomes" id="UP001295469">
    <property type="component" value="Chromosome A03"/>
</dbReference>
<evidence type="ECO:0000313" key="2">
    <source>
        <dbReference type="EMBL" id="CAF2119224.1"/>
    </source>
</evidence>
<dbReference type="EMBL" id="HG994357">
    <property type="protein sequence ID" value="CAF2119224.1"/>
    <property type="molecule type" value="Genomic_DNA"/>
</dbReference>
<sequence length="118" mass="13500">MRRLNYHNKEKYPNSERDPLYDFTDQSLTSENNLVCTTSTTGKPAGNRITNNEPTISCVSTSESINDSSRSHPIPYATNTEKRLHTHQNHHSSESFNRPTTRFHPLHQTTIPTHITLP</sequence>
<organism evidence="2">
    <name type="scientific">Brassica napus</name>
    <name type="common">Rape</name>
    <dbReference type="NCBI Taxonomy" id="3708"/>
    <lineage>
        <taxon>Eukaryota</taxon>
        <taxon>Viridiplantae</taxon>
        <taxon>Streptophyta</taxon>
        <taxon>Embryophyta</taxon>
        <taxon>Tracheophyta</taxon>
        <taxon>Spermatophyta</taxon>
        <taxon>Magnoliopsida</taxon>
        <taxon>eudicotyledons</taxon>
        <taxon>Gunneridae</taxon>
        <taxon>Pentapetalae</taxon>
        <taxon>rosids</taxon>
        <taxon>malvids</taxon>
        <taxon>Brassicales</taxon>
        <taxon>Brassicaceae</taxon>
        <taxon>Brassiceae</taxon>
        <taxon>Brassica</taxon>
    </lineage>
</organism>
<feature type="region of interest" description="Disordered" evidence="1">
    <location>
        <begin position="1"/>
        <end position="22"/>
    </location>
</feature>
<feature type="compositionally biased region" description="Basic and acidic residues" evidence="1">
    <location>
        <begin position="7"/>
        <end position="20"/>
    </location>
</feature>
<feature type="compositionally biased region" description="Polar residues" evidence="1">
    <location>
        <begin position="107"/>
        <end position="118"/>
    </location>
</feature>